<proteinExistence type="predicted"/>
<sequence>MPYLLCSYCGMSYDHHTPPALTQATALNCASYRHAYVVPMPLPNFALDTIILQLEIHSKYKLQKSNNTMSSNPPPPPPAPNPPPATQAQRNTPQPPAISPTGPKDSLLLELHVFNGHPFKDHWAYWISSPDDPLVGDKIHATGDVRNGFIFEIKRSHNLRTSPDIPTKRIPLQWVDGRYFDKKLMEGPERIENVPCCAFERILYEAKVPGKSLNSAGEVGFGVGRRVVQRDCQTWVVESMGYLIKEGVVGREVEEFVCAIRQ</sequence>
<dbReference type="STRING" id="767770.A0A1L9NGX4"/>
<feature type="compositionally biased region" description="Pro residues" evidence="1">
    <location>
        <begin position="72"/>
        <end position="85"/>
    </location>
</feature>
<evidence type="ECO:0000256" key="1">
    <source>
        <dbReference type="SAM" id="MobiDB-lite"/>
    </source>
</evidence>
<dbReference type="Proteomes" id="UP000184304">
    <property type="component" value="Unassembled WGS sequence"/>
</dbReference>
<dbReference type="EMBL" id="KV878179">
    <property type="protein sequence ID" value="OJI88491.1"/>
    <property type="molecule type" value="Genomic_DNA"/>
</dbReference>
<dbReference type="InterPro" id="IPR046670">
    <property type="entry name" value="DUF6540"/>
</dbReference>
<accession>A0A1L9NGX4</accession>
<keyword evidence="3" id="KW-1185">Reference proteome</keyword>
<dbReference type="OrthoDB" id="2999773at2759"/>
<dbReference type="AlphaFoldDB" id="A0A1L9NGX4"/>
<evidence type="ECO:0000313" key="3">
    <source>
        <dbReference type="Proteomes" id="UP000184304"/>
    </source>
</evidence>
<feature type="region of interest" description="Disordered" evidence="1">
    <location>
        <begin position="65"/>
        <end position="102"/>
    </location>
</feature>
<name>A0A1L9NGX4_ASPTC</name>
<evidence type="ECO:0000313" key="2">
    <source>
        <dbReference type="EMBL" id="OJI88491.1"/>
    </source>
</evidence>
<reference evidence="3" key="1">
    <citation type="journal article" date="2017" name="Genome Biol.">
        <title>Comparative genomics reveals high biological diversity and specific adaptations in the industrially and medically important fungal genus Aspergillus.</title>
        <authorList>
            <person name="de Vries R.P."/>
            <person name="Riley R."/>
            <person name="Wiebenga A."/>
            <person name="Aguilar-Osorio G."/>
            <person name="Amillis S."/>
            <person name="Uchima C.A."/>
            <person name="Anderluh G."/>
            <person name="Asadollahi M."/>
            <person name="Askin M."/>
            <person name="Barry K."/>
            <person name="Battaglia E."/>
            <person name="Bayram O."/>
            <person name="Benocci T."/>
            <person name="Braus-Stromeyer S.A."/>
            <person name="Caldana C."/>
            <person name="Canovas D."/>
            <person name="Cerqueira G.C."/>
            <person name="Chen F."/>
            <person name="Chen W."/>
            <person name="Choi C."/>
            <person name="Clum A."/>
            <person name="Dos Santos R.A."/>
            <person name="Damasio A.R."/>
            <person name="Diallinas G."/>
            <person name="Emri T."/>
            <person name="Fekete E."/>
            <person name="Flipphi M."/>
            <person name="Freyberg S."/>
            <person name="Gallo A."/>
            <person name="Gournas C."/>
            <person name="Habgood R."/>
            <person name="Hainaut M."/>
            <person name="Harispe M.L."/>
            <person name="Henrissat B."/>
            <person name="Hilden K.S."/>
            <person name="Hope R."/>
            <person name="Hossain A."/>
            <person name="Karabika E."/>
            <person name="Karaffa L."/>
            <person name="Karanyi Z."/>
            <person name="Krasevec N."/>
            <person name="Kuo A."/>
            <person name="Kusch H."/>
            <person name="LaButti K."/>
            <person name="Lagendijk E.L."/>
            <person name="Lapidus A."/>
            <person name="Levasseur A."/>
            <person name="Lindquist E."/>
            <person name="Lipzen A."/>
            <person name="Logrieco A.F."/>
            <person name="MacCabe A."/>
            <person name="Maekelae M.R."/>
            <person name="Malavazi I."/>
            <person name="Melin P."/>
            <person name="Meyer V."/>
            <person name="Mielnichuk N."/>
            <person name="Miskei M."/>
            <person name="Molnar A.P."/>
            <person name="Mule G."/>
            <person name="Ngan C.Y."/>
            <person name="Orejas M."/>
            <person name="Orosz E."/>
            <person name="Ouedraogo J.P."/>
            <person name="Overkamp K.M."/>
            <person name="Park H.-S."/>
            <person name="Perrone G."/>
            <person name="Piumi F."/>
            <person name="Punt P.J."/>
            <person name="Ram A.F."/>
            <person name="Ramon A."/>
            <person name="Rauscher S."/>
            <person name="Record E."/>
            <person name="Riano-Pachon D.M."/>
            <person name="Robert V."/>
            <person name="Roehrig J."/>
            <person name="Ruller R."/>
            <person name="Salamov A."/>
            <person name="Salih N.S."/>
            <person name="Samson R.A."/>
            <person name="Sandor E."/>
            <person name="Sanguinetti M."/>
            <person name="Schuetze T."/>
            <person name="Sepcic K."/>
            <person name="Shelest E."/>
            <person name="Sherlock G."/>
            <person name="Sophianopoulou V."/>
            <person name="Squina F.M."/>
            <person name="Sun H."/>
            <person name="Susca A."/>
            <person name="Todd R.B."/>
            <person name="Tsang A."/>
            <person name="Unkles S.E."/>
            <person name="van de Wiele N."/>
            <person name="van Rossen-Uffink D."/>
            <person name="Oliveira J.V."/>
            <person name="Vesth T.C."/>
            <person name="Visser J."/>
            <person name="Yu J.-H."/>
            <person name="Zhou M."/>
            <person name="Andersen M.R."/>
            <person name="Archer D.B."/>
            <person name="Baker S.E."/>
            <person name="Benoit I."/>
            <person name="Brakhage A.A."/>
            <person name="Braus G.H."/>
            <person name="Fischer R."/>
            <person name="Frisvad J.C."/>
            <person name="Goldman G.H."/>
            <person name="Houbraken J."/>
            <person name="Oakley B."/>
            <person name="Pocsi I."/>
            <person name="Scazzocchio C."/>
            <person name="Seiboth B."/>
            <person name="vanKuyk P.A."/>
            <person name="Wortman J."/>
            <person name="Dyer P.S."/>
            <person name="Grigoriev I.V."/>
        </authorList>
    </citation>
    <scope>NUCLEOTIDE SEQUENCE [LARGE SCALE GENOMIC DNA]</scope>
    <source>
        <strain evidence="3">CBS 134.48</strain>
    </source>
</reference>
<protein>
    <submittedName>
        <fullName evidence="2">Uncharacterized protein</fullName>
    </submittedName>
</protein>
<organism evidence="2 3">
    <name type="scientific">Aspergillus tubingensis (strain CBS 134.48)</name>
    <dbReference type="NCBI Taxonomy" id="767770"/>
    <lineage>
        <taxon>Eukaryota</taxon>
        <taxon>Fungi</taxon>
        <taxon>Dikarya</taxon>
        <taxon>Ascomycota</taxon>
        <taxon>Pezizomycotina</taxon>
        <taxon>Eurotiomycetes</taxon>
        <taxon>Eurotiomycetidae</taxon>
        <taxon>Eurotiales</taxon>
        <taxon>Aspergillaceae</taxon>
        <taxon>Aspergillus</taxon>
        <taxon>Aspergillus subgen. Circumdati</taxon>
    </lineage>
</organism>
<dbReference type="Pfam" id="PF20174">
    <property type="entry name" value="DUF6540"/>
    <property type="match status" value="1"/>
</dbReference>
<gene>
    <name evidence="2" type="ORF">ASPTUDRAFT_376431</name>
</gene>
<dbReference type="OMA" id="QRDCQTW"/>
<dbReference type="VEuPathDB" id="FungiDB:ASPTUDRAFT_376431"/>